<evidence type="ECO:0000313" key="4">
    <source>
        <dbReference type="Proteomes" id="UP000598426"/>
    </source>
</evidence>
<evidence type="ECO:0000313" key="3">
    <source>
        <dbReference type="EMBL" id="MBD3942155.1"/>
    </source>
</evidence>
<dbReference type="InterPro" id="IPR037523">
    <property type="entry name" value="VOC_core"/>
</dbReference>
<keyword evidence="1" id="KW-0479">Metal-binding</keyword>
<evidence type="ECO:0000259" key="2">
    <source>
        <dbReference type="PROSITE" id="PS51819"/>
    </source>
</evidence>
<dbReference type="Gene3D" id="3.10.180.10">
    <property type="entry name" value="2,3-Dihydroxybiphenyl 1,2-Dioxygenase, domain 1"/>
    <property type="match status" value="1"/>
</dbReference>
<feature type="domain" description="VOC" evidence="2">
    <location>
        <begin position="4"/>
        <end position="121"/>
    </location>
</feature>
<dbReference type="Proteomes" id="UP000598426">
    <property type="component" value="Unassembled WGS sequence"/>
</dbReference>
<dbReference type="EMBL" id="JACXZS010000006">
    <property type="protein sequence ID" value="MBD3942155.1"/>
    <property type="molecule type" value="Genomic_DNA"/>
</dbReference>
<dbReference type="Pfam" id="PF00903">
    <property type="entry name" value="Glyoxalase"/>
    <property type="match status" value="1"/>
</dbReference>
<dbReference type="PANTHER" id="PTHR43048">
    <property type="entry name" value="METHYLMALONYL-COA EPIMERASE"/>
    <property type="match status" value="1"/>
</dbReference>
<reference evidence="3 4" key="1">
    <citation type="submission" date="2020-09" db="EMBL/GenBank/DDBJ databases">
        <title>Isolation and identification of active actinomycetes.</title>
        <authorList>
            <person name="Li X."/>
        </authorList>
    </citation>
    <scope>NUCLEOTIDE SEQUENCE [LARGE SCALE GENOMIC DNA]</scope>
    <source>
        <strain evidence="3 4">NEAU-LLC</strain>
    </source>
</reference>
<dbReference type="InterPro" id="IPR004360">
    <property type="entry name" value="Glyas_Fos-R_dOase_dom"/>
</dbReference>
<dbReference type="SUPFAM" id="SSF54593">
    <property type="entry name" value="Glyoxalase/Bleomycin resistance protein/Dihydroxybiphenyl dioxygenase"/>
    <property type="match status" value="1"/>
</dbReference>
<dbReference type="InterPro" id="IPR051785">
    <property type="entry name" value="MMCE/EMCE_epimerase"/>
</dbReference>
<gene>
    <name evidence="3" type="ORF">IF188_10645</name>
</gene>
<comment type="caution">
    <text evidence="3">The sequence shown here is derived from an EMBL/GenBank/DDBJ whole genome shotgun (WGS) entry which is preliminary data.</text>
</comment>
<dbReference type="RefSeq" id="WP_191171784.1">
    <property type="nucleotide sequence ID" value="NZ_JACXZS010000006.1"/>
</dbReference>
<dbReference type="PROSITE" id="PS51819">
    <property type="entry name" value="VOC"/>
    <property type="match status" value="1"/>
</dbReference>
<organism evidence="3 4">
    <name type="scientific">Microbacterium helvum</name>
    <dbReference type="NCBI Taxonomy" id="2773713"/>
    <lineage>
        <taxon>Bacteria</taxon>
        <taxon>Bacillati</taxon>
        <taxon>Actinomycetota</taxon>
        <taxon>Actinomycetes</taxon>
        <taxon>Micrococcales</taxon>
        <taxon>Microbacteriaceae</taxon>
        <taxon>Microbacterium</taxon>
    </lineage>
</organism>
<dbReference type="PANTHER" id="PTHR43048:SF4">
    <property type="entry name" value="RING-CLEAVING DIOXYGENASE-RELATED"/>
    <property type="match status" value="1"/>
</dbReference>
<name>A0ABR8NNB9_9MICO</name>
<evidence type="ECO:0000256" key="1">
    <source>
        <dbReference type="ARBA" id="ARBA00022723"/>
    </source>
</evidence>
<accession>A0ABR8NNB9</accession>
<proteinExistence type="predicted"/>
<sequence>MAVRSLFPILLTRDLPALVRFYEGALDATVAYRFGDGGVDEYVSLQLGEMSLGIGHDIDALPPSVGDRAALWFYVDDVDATYAAWLAAGGRAEQPPADMPWGERVAQVRDPSGNLVNLGAEAGAAGVAPDET</sequence>
<keyword evidence="4" id="KW-1185">Reference proteome</keyword>
<dbReference type="InterPro" id="IPR029068">
    <property type="entry name" value="Glyas_Bleomycin-R_OHBP_Dase"/>
</dbReference>
<protein>
    <submittedName>
        <fullName evidence="3">VOC family protein</fullName>
    </submittedName>
</protein>